<dbReference type="Proteomes" id="UP001589758">
    <property type="component" value="Unassembled WGS sequence"/>
</dbReference>
<name>A0ABV6CAB0_9GAMM</name>
<accession>A0ABV6CAB0</accession>
<dbReference type="Gene3D" id="1.20.120.330">
    <property type="entry name" value="Nucleotidyltransferases domain 2"/>
    <property type="match status" value="1"/>
</dbReference>
<evidence type="ECO:0000313" key="2">
    <source>
        <dbReference type="Proteomes" id="UP001589758"/>
    </source>
</evidence>
<keyword evidence="2" id="KW-1185">Reference proteome</keyword>
<comment type="caution">
    <text evidence="1">The sequence shown here is derived from an EMBL/GenBank/DDBJ whole genome shotgun (WGS) entry which is preliminary data.</text>
</comment>
<dbReference type="EMBL" id="JBHLXE010000027">
    <property type="protein sequence ID" value="MFC0179020.1"/>
    <property type="molecule type" value="Genomic_DNA"/>
</dbReference>
<evidence type="ECO:0008006" key="3">
    <source>
        <dbReference type="Google" id="ProtNLM"/>
    </source>
</evidence>
<reference evidence="1 2" key="1">
    <citation type="submission" date="2024-09" db="EMBL/GenBank/DDBJ databases">
        <authorList>
            <person name="Sun Q."/>
            <person name="Mori K."/>
        </authorList>
    </citation>
    <scope>NUCLEOTIDE SEQUENCE [LARGE SCALE GENOMIC DNA]</scope>
    <source>
        <strain evidence="1 2">CCM 8545</strain>
    </source>
</reference>
<gene>
    <name evidence="1" type="ORF">ACFFIT_02740</name>
</gene>
<protein>
    <recommendedName>
        <fullName evidence="3">HEPN domain-containing protein</fullName>
    </recommendedName>
</protein>
<organism evidence="1 2">
    <name type="scientific">Thorsellia kenyensis</name>
    <dbReference type="NCBI Taxonomy" id="1549888"/>
    <lineage>
        <taxon>Bacteria</taxon>
        <taxon>Pseudomonadati</taxon>
        <taxon>Pseudomonadota</taxon>
        <taxon>Gammaproteobacteria</taxon>
        <taxon>Enterobacterales</taxon>
        <taxon>Thorselliaceae</taxon>
        <taxon>Thorsellia</taxon>
    </lineage>
</organism>
<sequence length="126" mass="14400">MSINPSDLYLLARNLMGTNEASNRSCVSRAYYSAFHDVKIRVKGLPNFQRSEHSGIIDYLGRPSSFKDDSRIIARKIAFNLNLAKEFRCMADYDLASDFEQTIVDQTFDIVDKVINLTDELVKLQD</sequence>
<dbReference type="RefSeq" id="WP_385876114.1">
    <property type="nucleotide sequence ID" value="NZ_JBHLXE010000027.1"/>
</dbReference>
<evidence type="ECO:0000313" key="1">
    <source>
        <dbReference type="EMBL" id="MFC0179020.1"/>
    </source>
</evidence>
<proteinExistence type="predicted"/>